<organism evidence="5 6">
    <name type="scientific">Latilactobacillus sakei</name>
    <name type="common">Lactobacillus sakei</name>
    <dbReference type="NCBI Taxonomy" id="1599"/>
    <lineage>
        <taxon>Bacteria</taxon>
        <taxon>Bacillati</taxon>
        <taxon>Bacillota</taxon>
        <taxon>Bacilli</taxon>
        <taxon>Lactobacillales</taxon>
        <taxon>Lactobacillaceae</taxon>
        <taxon>Latilactobacillus</taxon>
    </lineage>
</organism>
<keyword evidence="2" id="KW-0238">DNA-binding</keyword>
<reference evidence="5" key="1">
    <citation type="submission" date="2023-04" db="EMBL/GenBank/DDBJ databases">
        <title>Novel strain of Lactilactobacillus sakei and use thereof.</title>
        <authorList>
            <person name="Kim S.Y."/>
        </authorList>
    </citation>
    <scope>NUCLEOTIDE SEQUENCE</scope>
    <source>
        <strain evidence="5">HUP1</strain>
    </source>
</reference>
<dbReference type="Pfam" id="PF22381">
    <property type="entry name" value="Staph_reg_Sar_Rot"/>
    <property type="match status" value="1"/>
</dbReference>
<name>A0AAF0K4E0_LATSK</name>
<proteinExistence type="predicted"/>
<evidence type="ECO:0000256" key="1">
    <source>
        <dbReference type="ARBA" id="ARBA00023015"/>
    </source>
</evidence>
<keyword evidence="3" id="KW-0804">Transcription</keyword>
<dbReference type="InterPro" id="IPR036390">
    <property type="entry name" value="WH_DNA-bd_sf"/>
</dbReference>
<dbReference type="EMBL" id="CP122959">
    <property type="protein sequence ID" value="WGI19457.1"/>
    <property type="molecule type" value="Genomic_DNA"/>
</dbReference>
<evidence type="ECO:0000259" key="4">
    <source>
        <dbReference type="PROSITE" id="PS50995"/>
    </source>
</evidence>
<sequence length="131" mass="14636">MPKSQSLLLTSQWYLEAQRIMHHFNAISDEYGISYEQFLVLEHIIDLGYNTPGQIATVFKTSAPAASRKINTLQDKGLIEKVRAAGNDQRTVLIEVTKKGSTVYQAVKKAIKKNDLTIEQSDVDGLIAIDE</sequence>
<dbReference type="PROSITE" id="PS50995">
    <property type="entry name" value="HTH_MARR_2"/>
    <property type="match status" value="1"/>
</dbReference>
<evidence type="ECO:0000313" key="5">
    <source>
        <dbReference type="EMBL" id="WGI19457.1"/>
    </source>
</evidence>
<dbReference type="PANTHER" id="PTHR33164">
    <property type="entry name" value="TRANSCRIPTIONAL REGULATOR, MARR FAMILY"/>
    <property type="match status" value="1"/>
</dbReference>
<evidence type="ECO:0000256" key="2">
    <source>
        <dbReference type="ARBA" id="ARBA00023125"/>
    </source>
</evidence>
<keyword evidence="1" id="KW-0805">Transcription regulation</keyword>
<dbReference type="InterPro" id="IPR055166">
    <property type="entry name" value="Transc_reg_Sar_Rot_HTH"/>
</dbReference>
<feature type="domain" description="HTH marR-type" evidence="4">
    <location>
        <begin position="1"/>
        <end position="131"/>
    </location>
</feature>
<dbReference type="PANTHER" id="PTHR33164:SF43">
    <property type="entry name" value="HTH-TYPE TRANSCRIPTIONAL REPRESSOR YETL"/>
    <property type="match status" value="1"/>
</dbReference>
<dbReference type="GO" id="GO:0006950">
    <property type="term" value="P:response to stress"/>
    <property type="evidence" value="ECO:0007669"/>
    <property type="project" value="TreeGrafter"/>
</dbReference>
<dbReference type="AlphaFoldDB" id="A0AAF0K4E0"/>
<evidence type="ECO:0000256" key="3">
    <source>
        <dbReference type="ARBA" id="ARBA00023163"/>
    </source>
</evidence>
<protein>
    <submittedName>
        <fullName evidence="5">MarR family transcriptional regulator</fullName>
    </submittedName>
</protein>
<dbReference type="Gene3D" id="1.10.10.10">
    <property type="entry name" value="Winged helix-like DNA-binding domain superfamily/Winged helix DNA-binding domain"/>
    <property type="match status" value="1"/>
</dbReference>
<dbReference type="InterPro" id="IPR000835">
    <property type="entry name" value="HTH_MarR-typ"/>
</dbReference>
<dbReference type="RefSeq" id="WP_016264560.1">
    <property type="nucleotide sequence ID" value="NZ_CP113247.1"/>
</dbReference>
<dbReference type="SUPFAM" id="SSF46785">
    <property type="entry name" value="Winged helix' DNA-binding domain"/>
    <property type="match status" value="1"/>
</dbReference>
<dbReference type="Proteomes" id="UP001179858">
    <property type="component" value="Chromosome"/>
</dbReference>
<accession>A0AAF0K4E0</accession>
<dbReference type="GO" id="GO:0003700">
    <property type="term" value="F:DNA-binding transcription factor activity"/>
    <property type="evidence" value="ECO:0007669"/>
    <property type="project" value="InterPro"/>
</dbReference>
<evidence type="ECO:0000313" key="6">
    <source>
        <dbReference type="Proteomes" id="UP001179858"/>
    </source>
</evidence>
<dbReference type="InterPro" id="IPR039422">
    <property type="entry name" value="MarR/SlyA-like"/>
</dbReference>
<gene>
    <name evidence="5" type="ORF">QBD03_01535</name>
</gene>
<dbReference type="SMART" id="SM00347">
    <property type="entry name" value="HTH_MARR"/>
    <property type="match status" value="1"/>
</dbReference>
<dbReference type="InterPro" id="IPR036388">
    <property type="entry name" value="WH-like_DNA-bd_sf"/>
</dbReference>